<feature type="compositionally biased region" description="Polar residues" evidence="1">
    <location>
        <begin position="563"/>
        <end position="574"/>
    </location>
</feature>
<feature type="compositionally biased region" description="Polar residues" evidence="1">
    <location>
        <begin position="924"/>
        <end position="935"/>
    </location>
</feature>
<sequence>MRRQSVVKGLSICSVKLRDSHGKPYERRGGRVGMGNQLSAEKQRRLAKPKTNSSASNPPPLSASQTEEPSALTDMPAMTLSIGEVEMAAIGAPGDRRNLQVTFQKLRDHGWSFGGNESMDTFKEEDTPVGSLGAIVSGVKDRISRSGSVSSSRMSGARTSLTRLASRGGSPRLSLISEPEISNIGETALMRQEIEENIRASELTALHHMSSPSPTNEYSPNVTQCTQCTPIRRRSLLTPGIATRGCPSNILRKAPPPEELQTQADRDYYFSSFPNTSHLTHLESSGLVEGWRSSPGPRASTPCDLEVGVLGGYKQGTLRITNGAASPVPSERTSHDSLRDPRSPISREGEEYFTASEGGGSSEIEPTPASKQVTSRPLGKIVDRGDPIRQENAEFERMARSLRISTTSSQQGCSSLWGAQRLQDDMDFCEEPAEILEDPLSPPNLAPSATRRCIQKLPDKPSPSTDPQLEGPTSGPKSRPGTVGAGDHEDEGVVVTPITRTQSICDSTHLVQQWRSGEHAPSCGDCYTNTPPSLTASSSITPEPSPPSENLRRESAFPRPLSKTDSGYDSQRSVKSVAKKSGAARQDSHSSNQSESSASSTSNAIRSSRLWLEQGLEVTHEHPFRRRPETMQSKEMRSISLPKKTPSVTQPTVLPTTTIDTAEATVIVIPPPTSRWSNRKSLPEGLLRQASLARRHSRVSPPLPRTPLSNPAVHRYRRISQAHIPPQTPADASKPARRGSKHSHSVPCKPVNTFNPSIPERRSSWHSIPGHSGLPTAPADSHQEARPTNCFSNREEALRNARERSHPQGRDPIVDGYRGVVNTPGIMSRSNSMYTRQPLPIPALQSNEELEWESITSAAQSPLYSAPSGQMLSDNEIPLISESPKVGKKPVFIARDSGYGEGDQEPYYKHNGCGATMEKRPDSWGSSKISISINS</sequence>
<reference evidence="2" key="1">
    <citation type="submission" date="2021-03" db="EMBL/GenBank/DDBJ databases">
        <title>Comparative genomics and phylogenomic investigation of the class Geoglossomycetes provide insights into ecological specialization and systematics.</title>
        <authorList>
            <person name="Melie T."/>
            <person name="Pirro S."/>
            <person name="Miller A.N."/>
            <person name="Quandt A."/>
        </authorList>
    </citation>
    <scope>NUCLEOTIDE SEQUENCE</scope>
    <source>
        <strain evidence="2">GBOQ0MN5Z8</strain>
    </source>
</reference>
<name>A0A9P8I4J5_9PEZI</name>
<feature type="region of interest" description="Disordered" evidence="1">
    <location>
        <begin position="320"/>
        <end position="383"/>
    </location>
</feature>
<feature type="region of interest" description="Disordered" evidence="1">
    <location>
        <begin position="721"/>
        <end position="817"/>
    </location>
</feature>
<dbReference type="OrthoDB" id="5341904at2759"/>
<feature type="region of interest" description="Disordered" evidence="1">
    <location>
        <begin position="19"/>
        <end position="71"/>
    </location>
</feature>
<comment type="caution">
    <text evidence="2">The sequence shown here is derived from an EMBL/GenBank/DDBJ whole genome shotgun (WGS) entry which is preliminary data.</text>
</comment>
<proteinExistence type="predicted"/>
<feature type="compositionally biased region" description="Basic and acidic residues" evidence="1">
    <location>
        <begin position="19"/>
        <end position="29"/>
    </location>
</feature>
<dbReference type="AlphaFoldDB" id="A0A9P8I4J5"/>
<feature type="compositionally biased region" description="Basic and acidic residues" evidence="1">
    <location>
        <begin position="332"/>
        <end position="350"/>
    </location>
</feature>
<accession>A0A9P8I4J5</accession>
<protein>
    <submittedName>
        <fullName evidence="2">Uncharacterized protein</fullName>
    </submittedName>
</protein>
<feature type="region of interest" description="Disordered" evidence="1">
    <location>
        <begin position="897"/>
        <end position="935"/>
    </location>
</feature>
<feature type="compositionally biased region" description="Basic and acidic residues" evidence="1">
    <location>
        <begin position="793"/>
        <end position="813"/>
    </location>
</feature>
<evidence type="ECO:0000313" key="2">
    <source>
        <dbReference type="EMBL" id="KAH0542255.1"/>
    </source>
</evidence>
<keyword evidence="3" id="KW-1185">Reference proteome</keyword>
<dbReference type="EMBL" id="JAGHQL010000058">
    <property type="protein sequence ID" value="KAH0542255.1"/>
    <property type="molecule type" value="Genomic_DNA"/>
</dbReference>
<evidence type="ECO:0000313" key="3">
    <source>
        <dbReference type="Proteomes" id="UP000698800"/>
    </source>
</evidence>
<dbReference type="Proteomes" id="UP000698800">
    <property type="component" value="Unassembled WGS sequence"/>
</dbReference>
<feature type="compositionally biased region" description="Basic residues" evidence="1">
    <location>
        <begin position="735"/>
        <end position="744"/>
    </location>
</feature>
<feature type="compositionally biased region" description="Basic and acidic residues" evidence="1">
    <location>
        <begin position="618"/>
        <end position="637"/>
    </location>
</feature>
<organism evidence="2 3">
    <name type="scientific">Glutinoglossum americanum</name>
    <dbReference type="NCBI Taxonomy" id="1670608"/>
    <lineage>
        <taxon>Eukaryota</taxon>
        <taxon>Fungi</taxon>
        <taxon>Dikarya</taxon>
        <taxon>Ascomycota</taxon>
        <taxon>Pezizomycotina</taxon>
        <taxon>Geoglossomycetes</taxon>
        <taxon>Geoglossales</taxon>
        <taxon>Geoglossaceae</taxon>
        <taxon>Glutinoglossum</taxon>
    </lineage>
</organism>
<feature type="compositionally biased region" description="Low complexity" evidence="1">
    <location>
        <begin position="589"/>
        <end position="608"/>
    </location>
</feature>
<gene>
    <name evidence="2" type="ORF">FGG08_003377</name>
</gene>
<feature type="region of interest" description="Disordered" evidence="1">
    <location>
        <begin position="534"/>
        <end position="652"/>
    </location>
</feature>
<feature type="region of interest" description="Disordered" evidence="1">
    <location>
        <begin position="436"/>
        <end position="502"/>
    </location>
</feature>
<evidence type="ECO:0000256" key="1">
    <source>
        <dbReference type="SAM" id="MobiDB-lite"/>
    </source>
</evidence>